<organism evidence="6">
    <name type="scientific">freshwater metagenome</name>
    <dbReference type="NCBI Taxonomy" id="449393"/>
    <lineage>
        <taxon>unclassified sequences</taxon>
        <taxon>metagenomes</taxon>
        <taxon>ecological metagenomes</taxon>
    </lineage>
</organism>
<protein>
    <submittedName>
        <fullName evidence="6">Unannotated protein</fullName>
    </submittedName>
</protein>
<dbReference type="GO" id="GO:0006508">
    <property type="term" value="P:proteolysis"/>
    <property type="evidence" value="ECO:0007669"/>
    <property type="project" value="UniProtKB-KW"/>
</dbReference>
<evidence type="ECO:0000256" key="5">
    <source>
        <dbReference type="ARBA" id="ARBA00022807"/>
    </source>
</evidence>
<sequence length="203" mass="22027">MAKTVLVTGFEPFAGASLNPAELVVRELSQQEFTDLELVTAVLPVQFELATKQLLALIDSHNPDVVLSLGQAEGRSSISIERIAINLADARIADNGGNQLVNQEIQSGGQPGCFSTLPVIELVELLKDAGISVSQSLSAGSFVCNYIFYQMQSHLHNSKTQSGFIHLPLVPEQQEEFPNQPTMPLFEMVTGIKLIVEHLAKTT</sequence>
<dbReference type="PANTHER" id="PTHR23402:SF1">
    <property type="entry name" value="PYROGLUTAMYL-PEPTIDASE I"/>
    <property type="match status" value="1"/>
</dbReference>
<comment type="similarity">
    <text evidence="1">Belongs to the peptidase C15 family.</text>
</comment>
<dbReference type="Gene3D" id="3.40.630.20">
    <property type="entry name" value="Peptidase C15, pyroglutamyl peptidase I-like"/>
    <property type="match status" value="1"/>
</dbReference>
<evidence type="ECO:0000256" key="3">
    <source>
        <dbReference type="ARBA" id="ARBA00022670"/>
    </source>
</evidence>
<dbReference type="GO" id="GO:0005829">
    <property type="term" value="C:cytosol"/>
    <property type="evidence" value="ECO:0007669"/>
    <property type="project" value="InterPro"/>
</dbReference>
<keyword evidence="3" id="KW-0645">Protease</keyword>
<dbReference type="PIRSF" id="PIRSF015592">
    <property type="entry name" value="Prld-crbxl_pptds"/>
    <property type="match status" value="1"/>
</dbReference>
<dbReference type="PANTHER" id="PTHR23402">
    <property type="entry name" value="PROTEASE FAMILY C15 PYROGLUTAMYL-PEPTIDASE I-RELATED"/>
    <property type="match status" value="1"/>
</dbReference>
<dbReference type="InterPro" id="IPR036440">
    <property type="entry name" value="Peptidase_C15-like_sf"/>
</dbReference>
<gene>
    <name evidence="6" type="ORF">UFOPK1726_00127</name>
</gene>
<keyword evidence="4" id="KW-0378">Hydrolase</keyword>
<dbReference type="NCBIfam" id="NF009676">
    <property type="entry name" value="PRK13197.1"/>
    <property type="match status" value="1"/>
</dbReference>
<name>A0A6J6DZ87_9ZZZZ</name>
<evidence type="ECO:0000256" key="1">
    <source>
        <dbReference type="ARBA" id="ARBA00006641"/>
    </source>
</evidence>
<evidence type="ECO:0000256" key="4">
    <source>
        <dbReference type="ARBA" id="ARBA00022801"/>
    </source>
</evidence>
<dbReference type="GO" id="GO:0016920">
    <property type="term" value="F:pyroglutamyl-peptidase activity"/>
    <property type="evidence" value="ECO:0007669"/>
    <property type="project" value="InterPro"/>
</dbReference>
<dbReference type="CDD" id="cd00501">
    <property type="entry name" value="Peptidase_C15"/>
    <property type="match status" value="1"/>
</dbReference>
<evidence type="ECO:0000313" key="6">
    <source>
        <dbReference type="EMBL" id="CAB4568339.1"/>
    </source>
</evidence>
<reference evidence="6" key="1">
    <citation type="submission" date="2020-05" db="EMBL/GenBank/DDBJ databases">
        <authorList>
            <person name="Chiriac C."/>
            <person name="Salcher M."/>
            <person name="Ghai R."/>
            <person name="Kavagutti S V."/>
        </authorList>
    </citation>
    <scope>NUCLEOTIDE SEQUENCE</scope>
</reference>
<keyword evidence="5" id="KW-0788">Thiol protease</keyword>
<dbReference type="PRINTS" id="PR00706">
    <property type="entry name" value="PYROGLUPTASE"/>
</dbReference>
<dbReference type="EMBL" id="CAEZTT010000006">
    <property type="protein sequence ID" value="CAB4568339.1"/>
    <property type="molecule type" value="Genomic_DNA"/>
</dbReference>
<dbReference type="AlphaFoldDB" id="A0A6J6DZ87"/>
<dbReference type="InterPro" id="IPR000816">
    <property type="entry name" value="Peptidase_C15"/>
</dbReference>
<proteinExistence type="inferred from homology"/>
<evidence type="ECO:0000256" key="2">
    <source>
        <dbReference type="ARBA" id="ARBA00022490"/>
    </source>
</evidence>
<accession>A0A6J6DZ87</accession>
<dbReference type="Pfam" id="PF01470">
    <property type="entry name" value="Peptidase_C15"/>
    <property type="match status" value="1"/>
</dbReference>
<dbReference type="InterPro" id="IPR016125">
    <property type="entry name" value="Peptidase_C15-like"/>
</dbReference>
<keyword evidence="2" id="KW-0963">Cytoplasm</keyword>
<dbReference type="SUPFAM" id="SSF53182">
    <property type="entry name" value="Pyrrolidone carboxyl peptidase (pyroglutamate aminopeptidase)"/>
    <property type="match status" value="1"/>
</dbReference>